<dbReference type="AlphaFoldDB" id="A0A066WIG6"/>
<proteinExistence type="predicted"/>
<evidence type="ECO:0008006" key="3">
    <source>
        <dbReference type="Google" id="ProtNLM"/>
    </source>
</evidence>
<organism evidence="1 2">
    <name type="scientific">Tilletiaria anomala (strain ATCC 24038 / CBS 436.72 / UBC 951)</name>
    <dbReference type="NCBI Taxonomy" id="1037660"/>
    <lineage>
        <taxon>Eukaryota</taxon>
        <taxon>Fungi</taxon>
        <taxon>Dikarya</taxon>
        <taxon>Basidiomycota</taxon>
        <taxon>Ustilaginomycotina</taxon>
        <taxon>Exobasidiomycetes</taxon>
        <taxon>Georgefischeriales</taxon>
        <taxon>Tilletiariaceae</taxon>
        <taxon>Tilletiaria</taxon>
    </lineage>
</organism>
<dbReference type="Proteomes" id="UP000027361">
    <property type="component" value="Unassembled WGS sequence"/>
</dbReference>
<dbReference type="SUPFAM" id="SSF51735">
    <property type="entry name" value="NAD(P)-binding Rossmann-fold domains"/>
    <property type="match status" value="1"/>
</dbReference>
<protein>
    <recommendedName>
        <fullName evidence="3">NAD(P)-binding protein</fullName>
    </recommendedName>
</protein>
<evidence type="ECO:0000313" key="2">
    <source>
        <dbReference type="Proteomes" id="UP000027361"/>
    </source>
</evidence>
<gene>
    <name evidence="1" type="ORF">K437DRAFT_265687</name>
</gene>
<dbReference type="OrthoDB" id="9930022at2759"/>
<dbReference type="EMBL" id="JMSN01000001">
    <property type="protein sequence ID" value="KDN53636.1"/>
    <property type="molecule type" value="Genomic_DNA"/>
</dbReference>
<accession>A0A066WIG6</accession>
<reference evidence="1 2" key="1">
    <citation type="submission" date="2014-05" db="EMBL/GenBank/DDBJ databases">
        <title>Draft genome sequence of a rare smut relative, Tilletiaria anomala UBC 951.</title>
        <authorList>
            <consortium name="DOE Joint Genome Institute"/>
            <person name="Toome M."/>
            <person name="Kuo A."/>
            <person name="Henrissat B."/>
            <person name="Lipzen A."/>
            <person name="Tritt A."/>
            <person name="Yoshinaga Y."/>
            <person name="Zane M."/>
            <person name="Barry K."/>
            <person name="Grigoriev I.V."/>
            <person name="Spatafora J.W."/>
            <person name="Aimea M.C."/>
        </authorList>
    </citation>
    <scope>NUCLEOTIDE SEQUENCE [LARGE SCALE GENOMIC DNA]</scope>
    <source>
        <strain evidence="1 2">UBC 951</strain>
    </source>
</reference>
<evidence type="ECO:0000313" key="1">
    <source>
        <dbReference type="EMBL" id="KDN53636.1"/>
    </source>
</evidence>
<dbReference type="InterPro" id="IPR036291">
    <property type="entry name" value="NAD(P)-bd_dom_sf"/>
</dbReference>
<dbReference type="STRING" id="1037660.A0A066WIG6"/>
<dbReference type="InParanoid" id="A0A066WIG6"/>
<dbReference type="Gene3D" id="3.40.50.720">
    <property type="entry name" value="NAD(P)-binding Rossmann-like Domain"/>
    <property type="match status" value="1"/>
</dbReference>
<dbReference type="GeneID" id="25265784"/>
<dbReference type="InterPro" id="IPR052711">
    <property type="entry name" value="Zinc_ADH-like"/>
</dbReference>
<dbReference type="PANTHER" id="PTHR45033:SF2">
    <property type="entry name" value="ZINC-TYPE ALCOHOL DEHYDROGENASE-LIKE PROTEIN C1773.06C"/>
    <property type="match status" value="1"/>
</dbReference>
<dbReference type="HOGENOM" id="CLU_026673_3_4_1"/>
<dbReference type="Gene3D" id="3.90.180.10">
    <property type="entry name" value="Medium-chain alcohol dehydrogenases, catalytic domain"/>
    <property type="match status" value="1"/>
</dbReference>
<name>A0A066WIG6_TILAU</name>
<dbReference type="PANTHER" id="PTHR45033">
    <property type="match status" value="1"/>
</dbReference>
<sequence length="294" mass="32269">MADTRQFYSLPKISKRTDVGSLQLKDGPIPKVSDKDVFVKGYASSLSFCDLIVYMANERGTGALDRTLTFPWLRLRLAWQRLKGDKWQEADRVCFIVNGHHQKSSDPDDEEAAFTLGGAWDDILSMHDSGRATYVNALCGLPGHALRPRDSIVAEGTLNVSVFALQLDTAAGAKAGITNSSGDKLDVAKKEIDCVIGPARRGFTALAHGGVVSIGFVGSFSKKVDFMFYTLSKNCVLRGLLVGSREMFKDTDRLIDVHKIKPLVDKVFVFKDAAEACHCQLNQQRIGKVIISVQ</sequence>
<dbReference type="RefSeq" id="XP_013246480.1">
    <property type="nucleotide sequence ID" value="XM_013391026.1"/>
</dbReference>
<comment type="caution">
    <text evidence="1">The sequence shown here is derived from an EMBL/GenBank/DDBJ whole genome shotgun (WGS) entry which is preliminary data.</text>
</comment>
<dbReference type="Pfam" id="PF13602">
    <property type="entry name" value="ADH_zinc_N_2"/>
    <property type="match status" value="1"/>
</dbReference>
<keyword evidence="2" id="KW-1185">Reference proteome</keyword>